<comment type="caution">
    <text evidence="1">The sequence shown here is derived from an EMBL/GenBank/DDBJ whole genome shotgun (WGS) entry which is preliminary data.</text>
</comment>
<dbReference type="AlphaFoldDB" id="A0A9W4T9D4"/>
<proteinExistence type="predicted"/>
<gene>
    <name evidence="1" type="ORF">FWILDA_LOCUS18114</name>
</gene>
<protein>
    <submittedName>
        <fullName evidence="1">3539_t:CDS:1</fullName>
    </submittedName>
</protein>
<evidence type="ECO:0000313" key="2">
    <source>
        <dbReference type="Proteomes" id="UP001153678"/>
    </source>
</evidence>
<keyword evidence="2" id="KW-1185">Reference proteome</keyword>
<name>A0A9W4T9D4_9GLOM</name>
<organism evidence="1 2">
    <name type="scientific">Funneliformis geosporum</name>
    <dbReference type="NCBI Taxonomy" id="1117311"/>
    <lineage>
        <taxon>Eukaryota</taxon>
        <taxon>Fungi</taxon>
        <taxon>Fungi incertae sedis</taxon>
        <taxon>Mucoromycota</taxon>
        <taxon>Glomeromycotina</taxon>
        <taxon>Glomeromycetes</taxon>
        <taxon>Glomerales</taxon>
        <taxon>Glomeraceae</taxon>
        <taxon>Funneliformis</taxon>
    </lineage>
</organism>
<dbReference type="Proteomes" id="UP001153678">
    <property type="component" value="Unassembled WGS sequence"/>
</dbReference>
<dbReference type="EMBL" id="CAMKVN010016438">
    <property type="protein sequence ID" value="CAI2197510.1"/>
    <property type="molecule type" value="Genomic_DNA"/>
</dbReference>
<feature type="non-terminal residue" evidence="1">
    <location>
        <position position="1"/>
    </location>
</feature>
<sequence length="43" mass="5026">RVHRFSLSMLKKIVLIKIWVQKFQEVGSWGESSRPTNNKPNSV</sequence>
<evidence type="ECO:0000313" key="1">
    <source>
        <dbReference type="EMBL" id="CAI2197510.1"/>
    </source>
</evidence>
<accession>A0A9W4T9D4</accession>
<reference evidence="1" key="1">
    <citation type="submission" date="2022-08" db="EMBL/GenBank/DDBJ databases">
        <authorList>
            <person name="Kallberg Y."/>
            <person name="Tangrot J."/>
            <person name="Rosling A."/>
        </authorList>
    </citation>
    <scope>NUCLEOTIDE SEQUENCE</scope>
    <source>
        <strain evidence="1">Wild A</strain>
    </source>
</reference>